<dbReference type="GO" id="GO:0140359">
    <property type="term" value="F:ABC-type transporter activity"/>
    <property type="evidence" value="ECO:0007669"/>
    <property type="project" value="InterPro"/>
</dbReference>
<dbReference type="PANTHER" id="PTHR43229:SF2">
    <property type="entry name" value="NODULATION PROTEIN J"/>
    <property type="match status" value="1"/>
</dbReference>
<dbReference type="InterPro" id="IPR047817">
    <property type="entry name" value="ABC2_TM_bact-type"/>
</dbReference>
<dbReference type="InterPro" id="IPR051784">
    <property type="entry name" value="Nod_factor_ABC_transporter"/>
</dbReference>
<dbReference type="GO" id="GO:0046677">
    <property type="term" value="P:response to antibiotic"/>
    <property type="evidence" value="ECO:0007669"/>
    <property type="project" value="UniProtKB-KW"/>
</dbReference>
<dbReference type="Proteomes" id="UP000231693">
    <property type="component" value="Unassembled WGS sequence"/>
</dbReference>
<name>A0A2M9CCZ9_9CELL</name>
<dbReference type="Pfam" id="PF01061">
    <property type="entry name" value="ABC2_membrane"/>
    <property type="match status" value="1"/>
</dbReference>
<feature type="transmembrane region" description="Helical" evidence="6">
    <location>
        <begin position="80"/>
        <end position="101"/>
    </location>
</feature>
<feature type="transmembrane region" description="Helical" evidence="6">
    <location>
        <begin position="248"/>
        <end position="269"/>
    </location>
</feature>
<accession>A0A2M9CCZ9</accession>
<evidence type="ECO:0000259" key="7">
    <source>
        <dbReference type="PROSITE" id="PS51012"/>
    </source>
</evidence>
<keyword evidence="3 6" id="KW-1133">Transmembrane helix</keyword>
<evidence type="ECO:0000313" key="8">
    <source>
        <dbReference type="EMBL" id="PJJ69267.1"/>
    </source>
</evidence>
<keyword evidence="9" id="KW-1185">Reference proteome</keyword>
<keyword evidence="2 6" id="KW-0812">Transmembrane</keyword>
<feature type="transmembrane region" description="Helical" evidence="6">
    <location>
        <begin position="160"/>
        <end position="183"/>
    </location>
</feature>
<evidence type="ECO:0000256" key="4">
    <source>
        <dbReference type="ARBA" id="ARBA00023136"/>
    </source>
</evidence>
<comment type="similarity">
    <text evidence="6">Belongs to the ABC-2 integral membrane protein family.</text>
</comment>
<dbReference type="PANTHER" id="PTHR43229">
    <property type="entry name" value="NODULATION PROTEIN J"/>
    <property type="match status" value="1"/>
</dbReference>
<feature type="domain" description="ABC transmembrane type-2" evidence="7">
    <location>
        <begin position="44"/>
        <end position="272"/>
    </location>
</feature>
<comment type="subcellular location">
    <subcellularLocation>
        <location evidence="6">Cell membrane</location>
        <topology evidence="6">Multi-pass membrane protein</topology>
    </subcellularLocation>
    <subcellularLocation>
        <location evidence="1">Membrane</location>
        <topology evidence="1">Multi-pass membrane protein</topology>
    </subcellularLocation>
</comment>
<feature type="transmembrane region" description="Helical" evidence="6">
    <location>
        <begin position="121"/>
        <end position="148"/>
    </location>
</feature>
<keyword evidence="6" id="KW-1003">Cell membrane</keyword>
<feature type="transmembrane region" description="Helical" evidence="6">
    <location>
        <begin position="190"/>
        <end position="209"/>
    </location>
</feature>
<gene>
    <name evidence="8" type="ORF">CLV28_2730</name>
</gene>
<dbReference type="RefSeq" id="WP_100423874.1">
    <property type="nucleotide sequence ID" value="NZ_BOOX01000005.1"/>
</dbReference>
<dbReference type="EMBL" id="PGFE01000005">
    <property type="protein sequence ID" value="PJJ69267.1"/>
    <property type="molecule type" value="Genomic_DNA"/>
</dbReference>
<protein>
    <recommendedName>
        <fullName evidence="6">Transport permease protein</fullName>
    </recommendedName>
</protein>
<dbReference type="InterPro" id="IPR000412">
    <property type="entry name" value="ABC_2_transport"/>
</dbReference>
<evidence type="ECO:0000256" key="5">
    <source>
        <dbReference type="ARBA" id="ARBA00023251"/>
    </source>
</evidence>
<feature type="transmembrane region" description="Helical" evidence="6">
    <location>
        <begin position="46"/>
        <end position="68"/>
    </location>
</feature>
<proteinExistence type="inferred from homology"/>
<dbReference type="AlphaFoldDB" id="A0A2M9CCZ9"/>
<dbReference type="PROSITE" id="PS51012">
    <property type="entry name" value="ABC_TM2"/>
    <property type="match status" value="1"/>
</dbReference>
<dbReference type="PIRSF" id="PIRSF006648">
    <property type="entry name" value="DrrB"/>
    <property type="match status" value="1"/>
</dbReference>
<keyword evidence="6" id="KW-0813">Transport</keyword>
<keyword evidence="5" id="KW-0046">Antibiotic resistance</keyword>
<keyword evidence="4 6" id="KW-0472">Membrane</keyword>
<evidence type="ECO:0000256" key="2">
    <source>
        <dbReference type="ARBA" id="ARBA00022692"/>
    </source>
</evidence>
<evidence type="ECO:0000313" key="9">
    <source>
        <dbReference type="Proteomes" id="UP000231693"/>
    </source>
</evidence>
<reference evidence="8 9" key="1">
    <citation type="submission" date="2017-11" db="EMBL/GenBank/DDBJ databases">
        <title>Genomic Encyclopedia of Archaeal and Bacterial Type Strains, Phase II (KMG-II): From Individual Species to Whole Genera.</title>
        <authorList>
            <person name="Goeker M."/>
        </authorList>
    </citation>
    <scope>NUCLEOTIDE SEQUENCE [LARGE SCALE GENOMIC DNA]</scope>
    <source>
        <strain evidence="8 9">DSM 25478</strain>
    </source>
</reference>
<sequence>MTTLATAPRARTAAASSARPGAHLAADVWTMVRRCVLLVSRDVDSLVMGVALPVMLMVVFVYVFGGAIQAGLDGTTYLNYVTPGIVLLCAGFGAANTALAVQQDVAGGIVDRFRSMPVTAWTLLVGHVVASVVKNLVTTGVVVGVAYLMGFRPDATLAEWLGAVGIIVLWVVAITWAATFVGVVVRSVDAASAATFVMLFVPYVSSAFVPPQTMPALLRGFAEHQPVTPVIETIRGLLTGTELGTSPVLAVVWCVGIATVFAVLAGVVFGRRRHRAG</sequence>
<evidence type="ECO:0000256" key="6">
    <source>
        <dbReference type="RuleBase" id="RU361157"/>
    </source>
</evidence>
<dbReference type="OrthoDB" id="670210at2"/>
<organism evidence="8 9">
    <name type="scientific">Sediminihabitans luteus</name>
    <dbReference type="NCBI Taxonomy" id="1138585"/>
    <lineage>
        <taxon>Bacteria</taxon>
        <taxon>Bacillati</taxon>
        <taxon>Actinomycetota</taxon>
        <taxon>Actinomycetes</taxon>
        <taxon>Micrococcales</taxon>
        <taxon>Cellulomonadaceae</taxon>
        <taxon>Sediminihabitans</taxon>
    </lineage>
</organism>
<dbReference type="GO" id="GO:0043190">
    <property type="term" value="C:ATP-binding cassette (ABC) transporter complex"/>
    <property type="evidence" value="ECO:0007669"/>
    <property type="project" value="InterPro"/>
</dbReference>
<dbReference type="InterPro" id="IPR013525">
    <property type="entry name" value="ABC2_TM"/>
</dbReference>
<comment type="caution">
    <text evidence="8">The sequence shown here is derived from an EMBL/GenBank/DDBJ whole genome shotgun (WGS) entry which is preliminary data.</text>
</comment>
<evidence type="ECO:0000256" key="3">
    <source>
        <dbReference type="ARBA" id="ARBA00022989"/>
    </source>
</evidence>
<evidence type="ECO:0000256" key="1">
    <source>
        <dbReference type="ARBA" id="ARBA00004141"/>
    </source>
</evidence>